<dbReference type="EMBL" id="VOFY01000003">
    <property type="protein sequence ID" value="KAA8593725.1"/>
    <property type="molecule type" value="Genomic_DNA"/>
</dbReference>
<proteinExistence type="predicted"/>
<evidence type="ECO:0000256" key="1">
    <source>
        <dbReference type="SAM" id="SignalP"/>
    </source>
</evidence>
<feature type="chain" id="PRO_5023897615" evidence="1">
    <location>
        <begin position="29"/>
        <end position="78"/>
    </location>
</feature>
<keyword evidence="1" id="KW-0732">Signal</keyword>
<protein>
    <submittedName>
        <fullName evidence="2">Uncharacterized protein</fullName>
    </submittedName>
</protein>
<evidence type="ECO:0000313" key="2">
    <source>
        <dbReference type="EMBL" id="KAA8593725.1"/>
    </source>
</evidence>
<comment type="caution">
    <text evidence="2">The sequence shown here is derived from an EMBL/GenBank/DDBJ whole genome shotgun (WGS) entry which is preliminary data.</text>
</comment>
<reference evidence="2 3" key="1">
    <citation type="submission" date="2019-08" db="EMBL/GenBank/DDBJ databases">
        <title>A chromosome-level genome assembly, high-density linkage maps, and genome scans reveal the genomic architecture of hybrid incompatibilities underlying speciation via character displacement in darters (Percidae: Etheostominae).</title>
        <authorList>
            <person name="Moran R.L."/>
            <person name="Catchen J.M."/>
            <person name="Fuller R.C."/>
        </authorList>
    </citation>
    <scope>NUCLEOTIDE SEQUENCE [LARGE SCALE GENOMIC DNA]</scope>
    <source>
        <strain evidence="2">EspeVRDwgs_2016</strain>
        <tissue evidence="2">Muscle</tissue>
    </source>
</reference>
<feature type="signal peptide" evidence="1">
    <location>
        <begin position="1"/>
        <end position="28"/>
    </location>
</feature>
<dbReference type="AlphaFoldDB" id="A0A5J5DK19"/>
<sequence>PRASACISRWLQACWSLLLSDTPTAVGGVTSYWMMQVNTGQVTFSQCTFLKTPGYNQSVEMGDHSEVVGLLRPVTTIS</sequence>
<evidence type="ECO:0000313" key="3">
    <source>
        <dbReference type="Proteomes" id="UP000327493"/>
    </source>
</evidence>
<organism evidence="2 3">
    <name type="scientific">Etheostoma spectabile</name>
    <name type="common">orangethroat darter</name>
    <dbReference type="NCBI Taxonomy" id="54343"/>
    <lineage>
        <taxon>Eukaryota</taxon>
        <taxon>Metazoa</taxon>
        <taxon>Chordata</taxon>
        <taxon>Craniata</taxon>
        <taxon>Vertebrata</taxon>
        <taxon>Euteleostomi</taxon>
        <taxon>Actinopterygii</taxon>
        <taxon>Neopterygii</taxon>
        <taxon>Teleostei</taxon>
        <taxon>Neoteleostei</taxon>
        <taxon>Acanthomorphata</taxon>
        <taxon>Eupercaria</taxon>
        <taxon>Perciformes</taxon>
        <taxon>Percoidei</taxon>
        <taxon>Percidae</taxon>
        <taxon>Etheostomatinae</taxon>
        <taxon>Etheostoma</taxon>
    </lineage>
</organism>
<keyword evidence="3" id="KW-1185">Reference proteome</keyword>
<feature type="non-terminal residue" evidence="2">
    <location>
        <position position="1"/>
    </location>
</feature>
<name>A0A5J5DK19_9PERO</name>
<accession>A0A5J5DK19</accession>
<gene>
    <name evidence="2" type="ORF">FQN60_004559</name>
</gene>
<dbReference type="Proteomes" id="UP000327493">
    <property type="component" value="Chromosome 3"/>
</dbReference>